<feature type="transmembrane region" description="Helical" evidence="1">
    <location>
        <begin position="59"/>
        <end position="78"/>
    </location>
</feature>
<keyword evidence="3" id="KW-1185">Reference proteome</keyword>
<protein>
    <submittedName>
        <fullName evidence="2">Uncharacterized protein</fullName>
    </submittedName>
</protein>
<dbReference type="Proteomes" id="UP000327439">
    <property type="component" value="Unassembled WGS sequence"/>
</dbReference>
<feature type="non-terminal residue" evidence="2">
    <location>
        <position position="1"/>
    </location>
</feature>
<keyword evidence="1" id="KW-0812">Transmembrane</keyword>
<keyword evidence="1" id="KW-0472">Membrane</keyword>
<keyword evidence="1" id="KW-1133">Transmembrane helix</keyword>
<accession>A0A5J5N890</accession>
<dbReference type="EMBL" id="ML707641">
    <property type="protein sequence ID" value="KAB1669084.1"/>
    <property type="molecule type" value="Genomic_DNA"/>
</dbReference>
<dbReference type="AlphaFoldDB" id="A0A5J5N890"/>
<feature type="transmembrane region" description="Helical" evidence="1">
    <location>
        <begin position="84"/>
        <end position="103"/>
    </location>
</feature>
<proteinExistence type="predicted"/>
<evidence type="ECO:0000313" key="3">
    <source>
        <dbReference type="Proteomes" id="UP000327439"/>
    </source>
</evidence>
<dbReference type="OrthoDB" id="10422281at2759"/>
<gene>
    <name evidence="2" type="ORF">ES319_1Z077100v1</name>
</gene>
<feature type="transmembrane region" description="Helical" evidence="1">
    <location>
        <begin position="32"/>
        <end position="52"/>
    </location>
</feature>
<name>A0A5J5N890_GOSBA</name>
<evidence type="ECO:0000256" key="1">
    <source>
        <dbReference type="SAM" id="Phobius"/>
    </source>
</evidence>
<reference evidence="3" key="1">
    <citation type="journal article" date="2020" name="Nat. Genet.">
        <title>Genomic diversifications of five Gossypium allopolyploid species and their impact on cotton improvement.</title>
        <authorList>
            <person name="Chen Z.J."/>
            <person name="Sreedasyam A."/>
            <person name="Ando A."/>
            <person name="Song Q."/>
            <person name="De Santiago L.M."/>
            <person name="Hulse-Kemp A.M."/>
            <person name="Ding M."/>
            <person name="Ye W."/>
            <person name="Kirkbride R.C."/>
            <person name="Jenkins J."/>
            <person name="Plott C."/>
            <person name="Lovell J."/>
            <person name="Lin Y.M."/>
            <person name="Vaughn R."/>
            <person name="Liu B."/>
            <person name="Simpson S."/>
            <person name="Scheffler B.E."/>
            <person name="Wen L."/>
            <person name="Saski C.A."/>
            <person name="Grover C.E."/>
            <person name="Hu G."/>
            <person name="Conover J.L."/>
            <person name="Carlson J.W."/>
            <person name="Shu S."/>
            <person name="Boston L.B."/>
            <person name="Williams M."/>
            <person name="Peterson D.G."/>
            <person name="McGee K."/>
            <person name="Jones D.C."/>
            <person name="Wendel J.F."/>
            <person name="Stelly D.M."/>
            <person name="Grimwood J."/>
            <person name="Schmutz J."/>
        </authorList>
    </citation>
    <scope>NUCLEOTIDE SEQUENCE [LARGE SCALE GENOMIC DNA]</scope>
    <source>
        <strain evidence="3">cv. 3-79</strain>
    </source>
</reference>
<organism evidence="2 3">
    <name type="scientific">Gossypium barbadense</name>
    <name type="common">Sea Island cotton</name>
    <name type="synonym">Hibiscus barbadensis</name>
    <dbReference type="NCBI Taxonomy" id="3634"/>
    <lineage>
        <taxon>Eukaryota</taxon>
        <taxon>Viridiplantae</taxon>
        <taxon>Streptophyta</taxon>
        <taxon>Embryophyta</taxon>
        <taxon>Tracheophyta</taxon>
        <taxon>Spermatophyta</taxon>
        <taxon>Magnoliopsida</taxon>
        <taxon>eudicotyledons</taxon>
        <taxon>Gunneridae</taxon>
        <taxon>Pentapetalae</taxon>
        <taxon>rosids</taxon>
        <taxon>malvids</taxon>
        <taxon>Malvales</taxon>
        <taxon>Malvaceae</taxon>
        <taxon>Malvoideae</taxon>
        <taxon>Gossypium</taxon>
    </lineage>
</organism>
<sequence length="140" mass="15907">RVVALSLFSLLGFVGVFRPASSLVLSSWFLLIGWVEVWLIYFLGVDPGCVVLLDSTSRLLLKVSLFYFPLILISASVISRGCKWTVNGLFNLGLMLLLFPFVCFVDLYCLLSYFLILLLYFLGLLFLFWIISDNVCLLLF</sequence>
<evidence type="ECO:0000313" key="2">
    <source>
        <dbReference type="EMBL" id="KAB1669084.1"/>
    </source>
</evidence>
<feature type="transmembrane region" description="Helical" evidence="1">
    <location>
        <begin position="110"/>
        <end position="131"/>
    </location>
</feature>